<keyword evidence="3" id="KW-0547">Nucleotide-binding</keyword>
<dbReference type="InterPro" id="IPR039686">
    <property type="entry name" value="FANCM/Mph1-like_ID"/>
</dbReference>
<name>A0A4P9Y2V0_9FUNG</name>
<dbReference type="FunFam" id="3.40.50.300:FF:000861">
    <property type="entry name" value="Fanconi anemia, complementation group M"/>
    <property type="match status" value="1"/>
</dbReference>
<dbReference type="Gene3D" id="1.20.1320.20">
    <property type="entry name" value="hef helicase domain"/>
    <property type="match status" value="1"/>
</dbReference>
<keyword evidence="5" id="KW-0347">Helicase</keyword>
<dbReference type="CDD" id="cd18801">
    <property type="entry name" value="SF2_C_FANCM_Hef"/>
    <property type="match status" value="1"/>
</dbReference>
<dbReference type="AlphaFoldDB" id="A0A4P9Y2V0"/>
<dbReference type="PANTHER" id="PTHR14025">
    <property type="entry name" value="FANCONI ANEMIA GROUP M FANCM FAMILY MEMBER"/>
    <property type="match status" value="1"/>
</dbReference>
<evidence type="ECO:0000256" key="2">
    <source>
        <dbReference type="ARBA" id="ARBA00009889"/>
    </source>
</evidence>
<dbReference type="Pfam" id="PF00271">
    <property type="entry name" value="Helicase_C"/>
    <property type="match status" value="1"/>
</dbReference>
<dbReference type="GO" id="GO:0036297">
    <property type="term" value="P:interstrand cross-link repair"/>
    <property type="evidence" value="ECO:0007669"/>
    <property type="project" value="UniProtKB-ARBA"/>
</dbReference>
<keyword evidence="6" id="KW-0067">ATP-binding</keyword>
<comment type="similarity">
    <text evidence="2 8">Belongs to the DEAD box helicase family. DEAH subfamily. FANCM sub-subfamily.</text>
</comment>
<evidence type="ECO:0000256" key="5">
    <source>
        <dbReference type="ARBA" id="ARBA00022806"/>
    </source>
</evidence>
<sequence length="550" mass="61479">PSPHTPNWESLSTWVYPRNPSIRSYQFAIVRRALFENTLAAVPTGMGKTLIAAVVMANYRRWFPDARVLFMAPTRPLVRQQLGACSRFMGMHSSEACELTGQEPQHRRKALWNQYHAFFCTPQVVENDIRNGLLPAGGIVCLVVDEAHKASGNYAYVQVVRALEGKHVRILALTATPGRDPLAVQAICDHLRISHVEMRSEASVDVQSYQHARTKDRVIVRTQGTLVGELENALVDMMQPGVTRLQRAGILNQANPRYITAYGLVQAMSRSRAWAGRERSGAIGKHMGDYGILHRLAGGMSHLLIHGIRQFQNHMQEWVDSSMAGKGSRTQVQFVLQPTFQRFWTRVQAACADPSVLGHPKMDPLVQILLEHFSTAKDEARSRGDAEEDTRVMIFSHYRSSVQEITQILNSHSPLIRPMAFVGQSTKKGSQARMTQKLQLETIRQFKRGQHNCLVATCVGEEGLDIGDVDLIICFDAQASPTRSIQRMGRTGRKRAGRVVMLLTAGKEENKAMKADTGYQNVQQYVREGRLTLSPGNPRILPDGVRPTCE</sequence>
<proteinExistence type="inferred from homology"/>
<evidence type="ECO:0000256" key="8">
    <source>
        <dbReference type="RuleBase" id="RU367027"/>
    </source>
</evidence>
<comment type="function">
    <text evidence="8">ATP-dependent DNA helicase involved in DNA damage repair by homologous recombination and in genome maintenance. Capable of unwinding D-loops. Plays a role in limiting crossover recombinants during mitotic DNA double-strand break (DSB) repair. Component of a FANCM-MHF complex which promotes gene conversion at blocked replication forks, probably by reversal of the stalled fork.</text>
</comment>
<dbReference type="GO" id="GO:0005524">
    <property type="term" value="F:ATP binding"/>
    <property type="evidence" value="ECO:0007669"/>
    <property type="project" value="UniProtKB-UniRule"/>
</dbReference>
<dbReference type="GO" id="GO:0043138">
    <property type="term" value="F:3'-5' DNA helicase activity"/>
    <property type="evidence" value="ECO:0007669"/>
    <property type="project" value="InterPro"/>
</dbReference>
<feature type="domain" description="Helicase C-terminal" evidence="10">
    <location>
        <begin position="368"/>
        <end position="539"/>
    </location>
</feature>
<dbReference type="GO" id="GO:0005634">
    <property type="term" value="C:nucleus"/>
    <property type="evidence" value="ECO:0007669"/>
    <property type="project" value="UniProtKB-SubCell"/>
</dbReference>
<evidence type="ECO:0000256" key="1">
    <source>
        <dbReference type="ARBA" id="ARBA00004123"/>
    </source>
</evidence>
<dbReference type="PROSITE" id="PS51192">
    <property type="entry name" value="HELICASE_ATP_BIND_1"/>
    <property type="match status" value="1"/>
</dbReference>
<feature type="domain" description="Helicase ATP-binding" evidence="9">
    <location>
        <begin position="29"/>
        <end position="195"/>
    </location>
</feature>
<evidence type="ECO:0000256" key="4">
    <source>
        <dbReference type="ARBA" id="ARBA00022801"/>
    </source>
</evidence>
<dbReference type="CDD" id="cd18033">
    <property type="entry name" value="DEXDc_FANCM"/>
    <property type="match status" value="1"/>
</dbReference>
<dbReference type="InterPro" id="IPR001650">
    <property type="entry name" value="Helicase_C-like"/>
</dbReference>
<evidence type="ECO:0000256" key="3">
    <source>
        <dbReference type="ARBA" id="ARBA00022741"/>
    </source>
</evidence>
<dbReference type="GO" id="GO:0016887">
    <property type="term" value="F:ATP hydrolysis activity"/>
    <property type="evidence" value="ECO:0007669"/>
    <property type="project" value="RHEA"/>
</dbReference>
<evidence type="ECO:0000256" key="7">
    <source>
        <dbReference type="ARBA" id="ARBA00023242"/>
    </source>
</evidence>
<protein>
    <recommendedName>
        <fullName evidence="8">ATP-dependent DNA helicase</fullName>
        <ecNumber evidence="8">3.6.4.12</ecNumber>
    </recommendedName>
</protein>
<comment type="catalytic activity">
    <reaction evidence="8">
        <text>ATP + H2O = ADP + phosphate + H(+)</text>
        <dbReference type="Rhea" id="RHEA:13065"/>
        <dbReference type="ChEBI" id="CHEBI:15377"/>
        <dbReference type="ChEBI" id="CHEBI:15378"/>
        <dbReference type="ChEBI" id="CHEBI:30616"/>
        <dbReference type="ChEBI" id="CHEBI:43474"/>
        <dbReference type="ChEBI" id="CHEBI:456216"/>
        <dbReference type="EC" id="3.6.4.12"/>
    </reaction>
</comment>
<dbReference type="Gene3D" id="3.40.50.300">
    <property type="entry name" value="P-loop containing nucleotide triphosphate hydrolases"/>
    <property type="match status" value="2"/>
</dbReference>
<accession>A0A4P9Y2V0</accession>
<evidence type="ECO:0000256" key="6">
    <source>
        <dbReference type="ARBA" id="ARBA00022840"/>
    </source>
</evidence>
<dbReference type="InterPro" id="IPR006935">
    <property type="entry name" value="Helicase/UvrB_N"/>
</dbReference>
<comment type="subcellular location">
    <subcellularLocation>
        <location evidence="1 8">Nucleus</location>
    </subcellularLocation>
</comment>
<dbReference type="InterPro" id="IPR014001">
    <property type="entry name" value="Helicase_ATP-bd"/>
</dbReference>
<feature type="non-terminal residue" evidence="11">
    <location>
        <position position="550"/>
    </location>
</feature>
<organism evidence="11 12">
    <name type="scientific">Piptocephalis cylindrospora</name>
    <dbReference type="NCBI Taxonomy" id="1907219"/>
    <lineage>
        <taxon>Eukaryota</taxon>
        <taxon>Fungi</taxon>
        <taxon>Fungi incertae sedis</taxon>
        <taxon>Zoopagomycota</taxon>
        <taxon>Zoopagomycotina</taxon>
        <taxon>Zoopagomycetes</taxon>
        <taxon>Zoopagales</taxon>
        <taxon>Piptocephalidaceae</taxon>
        <taxon>Piptocephalis</taxon>
    </lineage>
</organism>
<dbReference type="CDD" id="cd12091">
    <property type="entry name" value="FANCM_ID"/>
    <property type="match status" value="1"/>
</dbReference>
<dbReference type="EMBL" id="KZ988158">
    <property type="protein sequence ID" value="RKP12932.1"/>
    <property type="molecule type" value="Genomic_DNA"/>
</dbReference>
<dbReference type="Proteomes" id="UP000267251">
    <property type="component" value="Unassembled WGS sequence"/>
</dbReference>
<evidence type="ECO:0000313" key="11">
    <source>
        <dbReference type="EMBL" id="RKP12932.1"/>
    </source>
</evidence>
<dbReference type="Pfam" id="PF04851">
    <property type="entry name" value="ResIII"/>
    <property type="match status" value="1"/>
</dbReference>
<evidence type="ECO:0000259" key="10">
    <source>
        <dbReference type="PROSITE" id="PS51194"/>
    </source>
</evidence>
<dbReference type="SUPFAM" id="SSF52540">
    <property type="entry name" value="P-loop containing nucleoside triphosphate hydrolases"/>
    <property type="match status" value="1"/>
</dbReference>
<evidence type="ECO:0000259" key="9">
    <source>
        <dbReference type="PROSITE" id="PS51192"/>
    </source>
</evidence>
<dbReference type="SMART" id="SM00487">
    <property type="entry name" value="DEXDc"/>
    <property type="match status" value="1"/>
</dbReference>
<dbReference type="PROSITE" id="PS51194">
    <property type="entry name" value="HELICASE_CTER"/>
    <property type="match status" value="1"/>
</dbReference>
<feature type="non-terminal residue" evidence="11">
    <location>
        <position position="1"/>
    </location>
</feature>
<dbReference type="InterPro" id="IPR044749">
    <property type="entry name" value="FANCM_DEXDc"/>
</dbReference>
<keyword evidence="12" id="KW-1185">Reference proteome</keyword>
<dbReference type="PANTHER" id="PTHR14025:SF20">
    <property type="entry name" value="FANCONI ANEMIA GROUP M PROTEIN"/>
    <property type="match status" value="1"/>
</dbReference>
<dbReference type="SMART" id="SM00490">
    <property type="entry name" value="HELICc"/>
    <property type="match status" value="1"/>
</dbReference>
<gene>
    <name evidence="11" type="ORF">BJ684DRAFT_3667</name>
</gene>
<dbReference type="GO" id="GO:0045003">
    <property type="term" value="P:double-strand break repair via synthesis-dependent strand annealing"/>
    <property type="evidence" value="ECO:0007669"/>
    <property type="project" value="TreeGrafter"/>
</dbReference>
<reference evidence="12" key="1">
    <citation type="journal article" date="2018" name="Nat. Microbiol.">
        <title>Leveraging single-cell genomics to expand the fungal tree of life.</title>
        <authorList>
            <person name="Ahrendt S.R."/>
            <person name="Quandt C.A."/>
            <person name="Ciobanu D."/>
            <person name="Clum A."/>
            <person name="Salamov A."/>
            <person name="Andreopoulos B."/>
            <person name="Cheng J.F."/>
            <person name="Woyke T."/>
            <person name="Pelin A."/>
            <person name="Henrissat B."/>
            <person name="Reynolds N.K."/>
            <person name="Benny G.L."/>
            <person name="Smith M.E."/>
            <person name="James T.Y."/>
            <person name="Grigoriev I.V."/>
        </authorList>
    </citation>
    <scope>NUCLEOTIDE SEQUENCE [LARGE SCALE GENOMIC DNA]</scope>
</reference>
<dbReference type="GO" id="GO:0000400">
    <property type="term" value="F:four-way junction DNA binding"/>
    <property type="evidence" value="ECO:0007669"/>
    <property type="project" value="TreeGrafter"/>
</dbReference>
<keyword evidence="4 11" id="KW-0378">Hydrolase</keyword>
<dbReference type="EC" id="3.6.4.12" evidence="8"/>
<dbReference type="InterPro" id="IPR027417">
    <property type="entry name" value="P-loop_NTPase"/>
</dbReference>
<evidence type="ECO:0000313" key="12">
    <source>
        <dbReference type="Proteomes" id="UP000267251"/>
    </source>
</evidence>
<keyword evidence="7" id="KW-0539">Nucleus</keyword>
<comment type="subunit">
    <text evidence="8">Interacts with the MHF histone-fold complex to form the FANCM-MHF complex.</text>
</comment>
<dbReference type="GO" id="GO:0009378">
    <property type="term" value="F:four-way junction helicase activity"/>
    <property type="evidence" value="ECO:0007669"/>
    <property type="project" value="TreeGrafter"/>
</dbReference>
<dbReference type="OrthoDB" id="164902at2759"/>